<evidence type="ECO:0000313" key="1">
    <source>
        <dbReference type="EMBL" id="EGO19158.1"/>
    </source>
</evidence>
<dbReference type="EMBL" id="GL945444">
    <property type="protein sequence ID" value="EGO19158.1"/>
    <property type="molecule type" value="Genomic_DNA"/>
</dbReference>
<protein>
    <submittedName>
        <fullName evidence="1">Uncharacterized protein</fullName>
    </submittedName>
</protein>
<sequence length="107" mass="11891">MAEALRLQFTEASGNPSHASSVPSKVDATICQPIETADSITTHVVIEPEPPIPAHMHLARYPPVPRVEFTGDRYCKSPYDMSKDCEGDFDETLCAPVFRSPLFFFYA</sequence>
<dbReference type="GeneID" id="18815863"/>
<gene>
    <name evidence="1" type="ORF">SERLADRAFT_443201</name>
</gene>
<dbReference type="Proteomes" id="UP000008064">
    <property type="component" value="Unassembled WGS sequence"/>
</dbReference>
<dbReference type="KEGG" id="sla:SERLADRAFT_443201"/>
<accession>F8PBV5</accession>
<name>F8PBV5_SERL9</name>
<dbReference type="RefSeq" id="XP_007323879.1">
    <property type="nucleotide sequence ID" value="XM_007323817.1"/>
</dbReference>
<reference evidence="1" key="1">
    <citation type="submission" date="2011-04" db="EMBL/GenBank/DDBJ databases">
        <title>Evolution of plant cell wall degrading machinery underlies the functional diversity of forest fungi.</title>
        <authorList>
            <consortium name="US DOE Joint Genome Institute (JGI-PGF)"/>
            <person name="Eastwood D.C."/>
            <person name="Floudas D."/>
            <person name="Binder M."/>
            <person name="Majcherczyk A."/>
            <person name="Schneider P."/>
            <person name="Aerts A."/>
            <person name="Asiegbu F.O."/>
            <person name="Baker S.E."/>
            <person name="Barry K."/>
            <person name="Bendiksby M."/>
            <person name="Blumentritt M."/>
            <person name="Coutinho P.M."/>
            <person name="Cullen D."/>
            <person name="Cullen D."/>
            <person name="Gathman A."/>
            <person name="Goodell B."/>
            <person name="Henrissat B."/>
            <person name="Ihrmark K."/>
            <person name="Kauserud H."/>
            <person name="Kohler A."/>
            <person name="LaButti K."/>
            <person name="Lapidus A."/>
            <person name="Lavin J.L."/>
            <person name="Lee Y.-H."/>
            <person name="Lindquist E."/>
            <person name="Lilly W."/>
            <person name="Lucas S."/>
            <person name="Morin E."/>
            <person name="Murat C."/>
            <person name="Oguiza J.A."/>
            <person name="Park J."/>
            <person name="Pisabarro A.G."/>
            <person name="Riley R."/>
            <person name="Rosling A."/>
            <person name="Salamov A."/>
            <person name="Schmidt O."/>
            <person name="Schmutz J."/>
            <person name="Skrede I."/>
            <person name="Stenlid J."/>
            <person name="Wiebenga A."/>
            <person name="Xie X."/>
            <person name="Kues U."/>
            <person name="Hibbett D.S."/>
            <person name="Hoffmeister D."/>
            <person name="Hogberg N."/>
            <person name="Martin F."/>
            <person name="Grigoriev I.V."/>
            <person name="Watkinson S.C."/>
        </authorList>
    </citation>
    <scope>NUCLEOTIDE SEQUENCE</scope>
    <source>
        <strain evidence="1">S7.9</strain>
    </source>
</reference>
<organism>
    <name type="scientific">Serpula lacrymans var. lacrymans (strain S7.9)</name>
    <name type="common">Dry rot fungus</name>
    <dbReference type="NCBI Taxonomy" id="578457"/>
    <lineage>
        <taxon>Eukaryota</taxon>
        <taxon>Fungi</taxon>
        <taxon>Dikarya</taxon>
        <taxon>Basidiomycota</taxon>
        <taxon>Agaricomycotina</taxon>
        <taxon>Agaricomycetes</taxon>
        <taxon>Agaricomycetidae</taxon>
        <taxon>Boletales</taxon>
        <taxon>Coniophorineae</taxon>
        <taxon>Serpulaceae</taxon>
        <taxon>Serpula</taxon>
    </lineage>
</organism>
<dbReference type="HOGENOM" id="CLU_2211570_0_0_1"/>
<dbReference type="AlphaFoldDB" id="F8PBV5"/>
<proteinExistence type="predicted"/>